<feature type="chain" id="PRO_5038399365" evidence="1">
    <location>
        <begin position="24"/>
        <end position="341"/>
    </location>
</feature>
<accession>A0A1E5LEA3</accession>
<sequence>MRILSKKWLKAIGAATLSLSLLAGCGAAQNGKEEATAPTSDGGGEAAETFTVGVTQIVEHPSLDAAFEGFQNALKENGLDVEYNVQIAQGDMNNSQTIATNFVGDNVDLIFANSTPSAQSALNATDEIPIVFTSVTDPVGASLVEAMDTPGVNITGTTDTHPDAIPNTVKFIDENFDAKKIGMVFNAGEQNSVAQVDIVKKAVEGTDLEVVERPVSTSAEVKQATESLVGVADVIYIITDNTVVSALESVILVASDEDIPLFVGELDSVERGGFAAYGFNYYDIGHEAGEMAAQILKGEKTTSELPVQYPQNLKLLINKQAANDMGIELKPEWESMAEFTE</sequence>
<feature type="signal peptide" evidence="1">
    <location>
        <begin position="1"/>
        <end position="23"/>
    </location>
</feature>
<dbReference type="Gene3D" id="3.40.50.2300">
    <property type="match status" value="2"/>
</dbReference>
<protein>
    <submittedName>
        <fullName evidence="2">BMP family ABC transporter substrate-binding protein</fullName>
    </submittedName>
</protein>
<reference evidence="2 3" key="1">
    <citation type="submission" date="2016-08" db="EMBL/GenBank/DDBJ databases">
        <title>Genome of Bacillus solimangrovi GH2-4.</title>
        <authorList>
            <person name="Lim S."/>
            <person name="Kim B.-C."/>
        </authorList>
    </citation>
    <scope>NUCLEOTIDE SEQUENCE [LARGE SCALE GENOMIC DNA]</scope>
    <source>
        <strain evidence="2 3">GH2-4</strain>
    </source>
</reference>
<dbReference type="OrthoDB" id="9776955at2"/>
<gene>
    <name evidence="2" type="ORF">BFG57_16010</name>
</gene>
<proteinExistence type="predicted"/>
<dbReference type="SUPFAM" id="SSF53822">
    <property type="entry name" value="Periplasmic binding protein-like I"/>
    <property type="match status" value="1"/>
</dbReference>
<dbReference type="InterPro" id="IPR028082">
    <property type="entry name" value="Peripla_BP_I"/>
</dbReference>
<dbReference type="RefSeq" id="WP_069717562.1">
    <property type="nucleotide sequence ID" value="NZ_MJEH01000029.1"/>
</dbReference>
<dbReference type="CDD" id="cd06325">
    <property type="entry name" value="PBP1_ABC_unchar_transporter"/>
    <property type="match status" value="1"/>
</dbReference>
<evidence type="ECO:0000256" key="1">
    <source>
        <dbReference type="SAM" id="SignalP"/>
    </source>
</evidence>
<comment type="caution">
    <text evidence="2">The sequence shown here is derived from an EMBL/GenBank/DDBJ whole genome shotgun (WGS) entry which is preliminary data.</text>
</comment>
<name>A0A1E5LEA3_9BACI</name>
<dbReference type="EMBL" id="MJEH01000029">
    <property type="protein sequence ID" value="OEH92413.1"/>
    <property type="molecule type" value="Genomic_DNA"/>
</dbReference>
<dbReference type="AlphaFoldDB" id="A0A1E5LEA3"/>
<dbReference type="Pfam" id="PF04392">
    <property type="entry name" value="ABC_sub_bind"/>
    <property type="match status" value="1"/>
</dbReference>
<organism evidence="2 3">
    <name type="scientific">Bacillus solimangrovi</name>
    <dbReference type="NCBI Taxonomy" id="1305675"/>
    <lineage>
        <taxon>Bacteria</taxon>
        <taxon>Bacillati</taxon>
        <taxon>Bacillota</taxon>
        <taxon>Bacilli</taxon>
        <taxon>Bacillales</taxon>
        <taxon>Bacillaceae</taxon>
        <taxon>Bacillus</taxon>
    </lineage>
</organism>
<evidence type="ECO:0000313" key="3">
    <source>
        <dbReference type="Proteomes" id="UP000095209"/>
    </source>
</evidence>
<dbReference type="PROSITE" id="PS51257">
    <property type="entry name" value="PROKAR_LIPOPROTEIN"/>
    <property type="match status" value="1"/>
</dbReference>
<keyword evidence="1" id="KW-0732">Signal</keyword>
<dbReference type="InterPro" id="IPR007487">
    <property type="entry name" value="ABC_transpt-TYRBP-like"/>
</dbReference>
<keyword evidence="3" id="KW-1185">Reference proteome</keyword>
<dbReference type="Proteomes" id="UP000095209">
    <property type="component" value="Unassembled WGS sequence"/>
</dbReference>
<dbReference type="PANTHER" id="PTHR35271:SF1">
    <property type="entry name" value="ABC TRANSPORTER, SUBSTRATE-BINDING LIPOPROTEIN"/>
    <property type="match status" value="1"/>
</dbReference>
<dbReference type="STRING" id="1305675.BFG57_16010"/>
<dbReference type="PANTHER" id="PTHR35271">
    <property type="entry name" value="ABC TRANSPORTER, SUBSTRATE-BINDING LIPOPROTEIN-RELATED"/>
    <property type="match status" value="1"/>
</dbReference>
<evidence type="ECO:0000313" key="2">
    <source>
        <dbReference type="EMBL" id="OEH92413.1"/>
    </source>
</evidence>